<dbReference type="InterPro" id="IPR023210">
    <property type="entry name" value="NADP_OxRdtase_dom"/>
</dbReference>
<dbReference type="OrthoDB" id="5522046at2"/>
<evidence type="ECO:0000259" key="1">
    <source>
        <dbReference type="Pfam" id="PF00248"/>
    </source>
</evidence>
<evidence type="ECO:0000313" key="3">
    <source>
        <dbReference type="Proteomes" id="UP000198282"/>
    </source>
</evidence>
<dbReference type="InterPro" id="IPR036812">
    <property type="entry name" value="NAD(P)_OxRdtase_dom_sf"/>
</dbReference>
<accession>A0A239MK87</accession>
<sequence>MEPPGRESPGTGATAPLRRCLLGPTRLAVTPLGLGLAALGRPAYITLGRDEDFGDDRSVSTMRSRTWAVLDAAWAAGVRYLDTARSYGRAEEFLAGWLRERGITPGAATIGSKWGYAYVGDWRLDAARHEIKELSATQFRRQLDQSRALLGEHLSLYQIHSATVESGVLDDRGVLDLLRELRAEGVAVGVSTTGPRQADTIERVIETGLFDTVQSTWNLLERSAGAALARAHEAGMGVIVKEGVANGRLTARAAPAALAAAARERDVTPDALALAAVLAQPWAGVVLSGAASVEQLRSNLSAAEAGWDAELDERLAGLAEDPETYWSTRGALSWS</sequence>
<protein>
    <submittedName>
        <fullName evidence="2">Predicted oxidoreductase</fullName>
    </submittedName>
</protein>
<dbReference type="PANTHER" id="PTHR43312">
    <property type="entry name" value="D-THREO-ALDOSE 1-DEHYDROGENASE"/>
    <property type="match status" value="1"/>
</dbReference>
<dbReference type="Proteomes" id="UP000198282">
    <property type="component" value="Unassembled WGS sequence"/>
</dbReference>
<gene>
    <name evidence="2" type="ORF">SAMN05216276_104215</name>
</gene>
<dbReference type="Gene3D" id="3.20.20.100">
    <property type="entry name" value="NADP-dependent oxidoreductase domain"/>
    <property type="match status" value="1"/>
</dbReference>
<feature type="domain" description="NADP-dependent oxidoreductase" evidence="1">
    <location>
        <begin position="63"/>
        <end position="305"/>
    </location>
</feature>
<dbReference type="AlphaFoldDB" id="A0A239MK87"/>
<dbReference type="CDD" id="cd19098">
    <property type="entry name" value="AKR_unchar"/>
    <property type="match status" value="1"/>
</dbReference>
<keyword evidence="3" id="KW-1185">Reference proteome</keyword>
<organism evidence="2 3">
    <name type="scientific">Streptosporangium subroseum</name>
    <dbReference type="NCBI Taxonomy" id="106412"/>
    <lineage>
        <taxon>Bacteria</taxon>
        <taxon>Bacillati</taxon>
        <taxon>Actinomycetota</taxon>
        <taxon>Actinomycetes</taxon>
        <taxon>Streptosporangiales</taxon>
        <taxon>Streptosporangiaceae</taxon>
        <taxon>Streptosporangium</taxon>
    </lineage>
</organism>
<dbReference type="PANTHER" id="PTHR43312:SF1">
    <property type="entry name" value="NADP-DEPENDENT OXIDOREDUCTASE DOMAIN-CONTAINING PROTEIN"/>
    <property type="match status" value="1"/>
</dbReference>
<reference evidence="2 3" key="1">
    <citation type="submission" date="2017-06" db="EMBL/GenBank/DDBJ databases">
        <authorList>
            <person name="Kim H.J."/>
            <person name="Triplett B.A."/>
        </authorList>
    </citation>
    <scope>NUCLEOTIDE SEQUENCE [LARGE SCALE GENOMIC DNA]</scope>
    <source>
        <strain evidence="2 3">CGMCC 4.2132</strain>
    </source>
</reference>
<dbReference type="InterPro" id="IPR053135">
    <property type="entry name" value="AKR2_Oxidoreductase"/>
</dbReference>
<dbReference type="EMBL" id="FZOD01000042">
    <property type="protein sequence ID" value="SNT42683.1"/>
    <property type="molecule type" value="Genomic_DNA"/>
</dbReference>
<name>A0A239MK87_9ACTN</name>
<dbReference type="Pfam" id="PF00248">
    <property type="entry name" value="Aldo_ket_red"/>
    <property type="match status" value="1"/>
</dbReference>
<dbReference type="SUPFAM" id="SSF51430">
    <property type="entry name" value="NAD(P)-linked oxidoreductase"/>
    <property type="match status" value="1"/>
</dbReference>
<dbReference type="RefSeq" id="WP_089211085.1">
    <property type="nucleotide sequence ID" value="NZ_FZOD01000042.1"/>
</dbReference>
<proteinExistence type="predicted"/>
<evidence type="ECO:0000313" key="2">
    <source>
        <dbReference type="EMBL" id="SNT42683.1"/>
    </source>
</evidence>